<reference evidence="1 2" key="1">
    <citation type="journal article" date="2017" name="Nat. Commun.">
        <title>Genome assembly with in vitro proximity ligation data and whole-genome triplication in lettuce.</title>
        <authorList>
            <person name="Reyes-Chin-Wo S."/>
            <person name="Wang Z."/>
            <person name="Yang X."/>
            <person name="Kozik A."/>
            <person name="Arikit S."/>
            <person name="Song C."/>
            <person name="Xia L."/>
            <person name="Froenicke L."/>
            <person name="Lavelle D.O."/>
            <person name="Truco M.J."/>
            <person name="Xia R."/>
            <person name="Zhu S."/>
            <person name="Xu C."/>
            <person name="Xu H."/>
            <person name="Xu X."/>
            <person name="Cox K."/>
            <person name="Korf I."/>
            <person name="Meyers B.C."/>
            <person name="Michelmore R.W."/>
        </authorList>
    </citation>
    <scope>NUCLEOTIDE SEQUENCE [LARGE SCALE GENOMIC DNA]</scope>
    <source>
        <strain evidence="2">cv. Salinas</strain>
        <tissue evidence="1">Seedlings</tissue>
    </source>
</reference>
<proteinExistence type="predicted"/>
<dbReference type="EMBL" id="NBSK02000001">
    <property type="protein sequence ID" value="KAJ0226562.1"/>
    <property type="molecule type" value="Genomic_DNA"/>
</dbReference>
<evidence type="ECO:0000313" key="1">
    <source>
        <dbReference type="EMBL" id="KAJ0226562.1"/>
    </source>
</evidence>
<gene>
    <name evidence="1" type="ORF">LSAT_V11C100031790</name>
</gene>
<evidence type="ECO:0000313" key="2">
    <source>
        <dbReference type="Proteomes" id="UP000235145"/>
    </source>
</evidence>
<dbReference type="AlphaFoldDB" id="A0A9R1XY44"/>
<organism evidence="1 2">
    <name type="scientific">Lactuca sativa</name>
    <name type="common">Garden lettuce</name>
    <dbReference type="NCBI Taxonomy" id="4236"/>
    <lineage>
        <taxon>Eukaryota</taxon>
        <taxon>Viridiplantae</taxon>
        <taxon>Streptophyta</taxon>
        <taxon>Embryophyta</taxon>
        <taxon>Tracheophyta</taxon>
        <taxon>Spermatophyta</taxon>
        <taxon>Magnoliopsida</taxon>
        <taxon>eudicotyledons</taxon>
        <taxon>Gunneridae</taxon>
        <taxon>Pentapetalae</taxon>
        <taxon>asterids</taxon>
        <taxon>campanulids</taxon>
        <taxon>Asterales</taxon>
        <taxon>Asteraceae</taxon>
        <taxon>Cichorioideae</taxon>
        <taxon>Cichorieae</taxon>
        <taxon>Lactucinae</taxon>
        <taxon>Lactuca</taxon>
    </lineage>
</organism>
<comment type="caution">
    <text evidence="1">The sequence shown here is derived from an EMBL/GenBank/DDBJ whole genome shotgun (WGS) entry which is preliminary data.</text>
</comment>
<sequence>METYNILIKHNLYYSQILSINCSGEVQPKWTMRGRVKYIPNIVMGLDTISNRYNKTNASEQFYKSTCEQVSLTVTDHNLGDALALLNAYAAAMRFPTLLINGISFVHLESETSHSGMNFITDASKHHITIK</sequence>
<dbReference type="Proteomes" id="UP000235145">
    <property type="component" value="Unassembled WGS sequence"/>
</dbReference>
<accession>A0A9R1XY44</accession>
<name>A0A9R1XY44_LACSA</name>
<protein>
    <submittedName>
        <fullName evidence="1">Uncharacterized protein</fullName>
    </submittedName>
</protein>
<keyword evidence="2" id="KW-1185">Reference proteome</keyword>